<feature type="domain" description="CCHC-type" evidence="3">
    <location>
        <begin position="34"/>
        <end position="51"/>
    </location>
</feature>
<keyword evidence="1" id="KW-0862">Zinc</keyword>
<dbReference type="InterPro" id="IPR036875">
    <property type="entry name" value="Znf_CCHC_sf"/>
</dbReference>
<dbReference type="Proteomes" id="UP001151760">
    <property type="component" value="Unassembled WGS sequence"/>
</dbReference>
<keyword evidence="1" id="KW-0863">Zinc-finger</keyword>
<dbReference type="InterPro" id="IPR001878">
    <property type="entry name" value="Znf_CCHC"/>
</dbReference>
<dbReference type="PANTHER" id="PTHR36617">
    <property type="entry name" value="PROTEIN, PUTATIVE-RELATED"/>
    <property type="match status" value="1"/>
</dbReference>
<evidence type="ECO:0000259" key="3">
    <source>
        <dbReference type="PROSITE" id="PS50158"/>
    </source>
</evidence>
<dbReference type="EMBL" id="BQNB010018957">
    <property type="protein sequence ID" value="GJT80077.1"/>
    <property type="molecule type" value="Genomic_DNA"/>
</dbReference>
<reference evidence="4" key="2">
    <citation type="submission" date="2022-01" db="EMBL/GenBank/DDBJ databases">
        <authorList>
            <person name="Yamashiro T."/>
            <person name="Shiraishi A."/>
            <person name="Satake H."/>
            <person name="Nakayama K."/>
        </authorList>
    </citation>
    <scope>NUCLEOTIDE SEQUENCE</scope>
</reference>
<dbReference type="SUPFAM" id="SSF57756">
    <property type="entry name" value="Retrovirus zinc finger-like domains"/>
    <property type="match status" value="1"/>
</dbReference>
<protein>
    <submittedName>
        <fullName evidence="4">Retrovirus-related pol polyprotein from transposon TNT 1-94</fullName>
    </submittedName>
</protein>
<feature type="compositionally biased region" description="Basic and acidic residues" evidence="2">
    <location>
        <begin position="148"/>
        <end position="159"/>
    </location>
</feature>
<evidence type="ECO:0000256" key="1">
    <source>
        <dbReference type="PROSITE-ProRule" id="PRU00047"/>
    </source>
</evidence>
<accession>A0ABQ5GYU2</accession>
<comment type="caution">
    <text evidence="4">The sequence shown here is derived from an EMBL/GenBank/DDBJ whole genome shotgun (WGS) entry which is preliminary data.</text>
</comment>
<evidence type="ECO:0000313" key="4">
    <source>
        <dbReference type="EMBL" id="GJT80077.1"/>
    </source>
</evidence>
<feature type="region of interest" description="Disordered" evidence="2">
    <location>
        <begin position="13"/>
        <end position="34"/>
    </location>
</feature>
<dbReference type="PROSITE" id="PS50158">
    <property type="entry name" value="ZF_CCHC"/>
    <property type="match status" value="1"/>
</dbReference>
<proteinExistence type="predicted"/>
<gene>
    <name evidence="4" type="ORF">Tco_1054419</name>
</gene>
<reference evidence="4" key="1">
    <citation type="journal article" date="2022" name="Int. J. Mol. Sci.">
        <title>Draft Genome of Tanacetum Coccineum: Genomic Comparison of Closely Related Tanacetum-Family Plants.</title>
        <authorList>
            <person name="Yamashiro T."/>
            <person name="Shiraishi A."/>
            <person name="Nakayama K."/>
            <person name="Satake H."/>
        </authorList>
    </citation>
    <scope>NUCLEOTIDE SEQUENCE</scope>
</reference>
<evidence type="ECO:0000313" key="5">
    <source>
        <dbReference type="Proteomes" id="UP001151760"/>
    </source>
</evidence>
<dbReference type="PANTHER" id="PTHR36617:SF5">
    <property type="entry name" value="OS05G0421675 PROTEIN"/>
    <property type="match status" value="1"/>
</dbReference>
<feature type="region of interest" description="Disordered" evidence="2">
    <location>
        <begin position="138"/>
        <end position="160"/>
    </location>
</feature>
<dbReference type="Gene3D" id="4.10.60.10">
    <property type="entry name" value="Zinc finger, CCHC-type"/>
    <property type="match status" value="1"/>
</dbReference>
<keyword evidence="5" id="KW-1185">Reference proteome</keyword>
<sequence>MKLSLSSIWISSDGKKDKKTFQRSRDDKNGKSDRKCFRCGDPNHLIGECPKPPKDKNQRAFIEGSWSDSGEEMMKRLKTKHILWLKHQMRSILGPRPKHIMVNNVKIPVASDNEICVGVDLEPDEWIKDSGYFKDMAGTESFSQPTRHTMEGNEKKNLENDIEDETLEIDEVVNIKESRNHPLENLDQEVVVEDNQILTREITDVMKTWVNIIREMSFVLVEIWIMSPCDCVICSFVLLRPHNTILLKIKDCENQRGDNSVKGKKIGSLCIKEYQSDGYQGIPTDLLRGLDEEDAIKINVNNESFCVHVTRVLMEVNTTAYEYHLNGVSWNVIVETLELNLKRPRYRIVKLSDDLLPIGIDLRNIFKRKVGNGKSKRFWLDNWVGGGPLNVSYNRLFRLEVNKNCLVRDRAPTVPQHHTVSFSDPSLSGVATTIPHTLGSIGLILPPGLHFQWTWSRPLRSLHEIDELNEIVSLLSNLHLSNSHDTW</sequence>
<name>A0ABQ5GYU2_9ASTR</name>
<organism evidence="4 5">
    <name type="scientific">Tanacetum coccineum</name>
    <dbReference type="NCBI Taxonomy" id="301880"/>
    <lineage>
        <taxon>Eukaryota</taxon>
        <taxon>Viridiplantae</taxon>
        <taxon>Streptophyta</taxon>
        <taxon>Embryophyta</taxon>
        <taxon>Tracheophyta</taxon>
        <taxon>Spermatophyta</taxon>
        <taxon>Magnoliopsida</taxon>
        <taxon>eudicotyledons</taxon>
        <taxon>Gunneridae</taxon>
        <taxon>Pentapetalae</taxon>
        <taxon>asterids</taxon>
        <taxon>campanulids</taxon>
        <taxon>Asterales</taxon>
        <taxon>Asteraceae</taxon>
        <taxon>Asteroideae</taxon>
        <taxon>Anthemideae</taxon>
        <taxon>Anthemidinae</taxon>
        <taxon>Tanacetum</taxon>
    </lineage>
</organism>
<keyword evidence="1" id="KW-0479">Metal-binding</keyword>
<evidence type="ECO:0000256" key="2">
    <source>
        <dbReference type="SAM" id="MobiDB-lite"/>
    </source>
</evidence>